<dbReference type="EMBL" id="QNGE01005577">
    <property type="protein sequence ID" value="KAA3671958.1"/>
    <property type="molecule type" value="Genomic_DNA"/>
</dbReference>
<feature type="non-terminal residue" evidence="15">
    <location>
        <position position="187"/>
    </location>
</feature>
<keyword evidence="13" id="KW-0539">Nucleus</keyword>
<keyword evidence="7" id="KW-0677">Repeat</keyword>
<dbReference type="GO" id="GO:0032008">
    <property type="term" value="P:positive regulation of TOR signaling"/>
    <property type="evidence" value="ECO:0007669"/>
    <property type="project" value="TreeGrafter"/>
</dbReference>
<evidence type="ECO:0000256" key="9">
    <source>
        <dbReference type="ARBA" id="ARBA00022927"/>
    </source>
</evidence>
<dbReference type="GO" id="GO:0031080">
    <property type="term" value="C:nuclear pore outer ring"/>
    <property type="evidence" value="ECO:0007669"/>
    <property type="project" value="TreeGrafter"/>
</dbReference>
<dbReference type="GO" id="GO:0051028">
    <property type="term" value="P:mRNA transport"/>
    <property type="evidence" value="ECO:0007669"/>
    <property type="project" value="UniProtKB-KW"/>
</dbReference>
<dbReference type="SUPFAM" id="SSF50978">
    <property type="entry name" value="WD40 repeat-like"/>
    <property type="match status" value="1"/>
</dbReference>
<evidence type="ECO:0000313" key="16">
    <source>
        <dbReference type="Proteomes" id="UP000324629"/>
    </source>
</evidence>
<evidence type="ECO:0000256" key="7">
    <source>
        <dbReference type="ARBA" id="ARBA00022737"/>
    </source>
</evidence>
<feature type="region of interest" description="Disordered" evidence="14">
    <location>
        <begin position="30"/>
        <end position="69"/>
    </location>
</feature>
<dbReference type="PANTHER" id="PTHR11024">
    <property type="entry name" value="NUCLEAR PORE COMPLEX PROTEIN SEC13 / SEH1 FAMILY MEMBER"/>
    <property type="match status" value="1"/>
</dbReference>
<keyword evidence="5" id="KW-0813">Transport</keyword>
<evidence type="ECO:0000256" key="13">
    <source>
        <dbReference type="ARBA" id="ARBA00023242"/>
    </source>
</evidence>
<reference evidence="15 16" key="1">
    <citation type="journal article" date="2019" name="Gigascience">
        <title>Whole-genome sequence of the oriental lung fluke Paragonimus westermani.</title>
        <authorList>
            <person name="Oey H."/>
            <person name="Zakrzewski M."/>
            <person name="Narain K."/>
            <person name="Devi K.R."/>
            <person name="Agatsuma T."/>
            <person name="Nawaratna S."/>
            <person name="Gobert G.N."/>
            <person name="Jones M.K."/>
            <person name="Ragan M.A."/>
            <person name="McManus D.P."/>
            <person name="Krause L."/>
        </authorList>
    </citation>
    <scope>NUCLEOTIDE SEQUENCE [LARGE SCALE GENOMIC DNA]</scope>
    <source>
        <strain evidence="15 16">IND2009</strain>
    </source>
</reference>
<keyword evidence="10" id="KW-0811">Translocation</keyword>
<name>A0A5J4N9G2_9TREM</name>
<keyword evidence="11" id="KW-0906">Nuclear pore complex</keyword>
<comment type="subcellular location">
    <subcellularLocation>
        <location evidence="1">Lysosome</location>
    </subcellularLocation>
    <subcellularLocation>
        <location evidence="2">Nucleus</location>
        <location evidence="2">Nuclear pore complex</location>
    </subcellularLocation>
</comment>
<dbReference type="GO" id="GO:0032527">
    <property type="term" value="P:protein exit from endoplasmic reticulum"/>
    <property type="evidence" value="ECO:0007669"/>
    <property type="project" value="TreeGrafter"/>
</dbReference>
<dbReference type="GO" id="GO:0005764">
    <property type="term" value="C:lysosome"/>
    <property type="evidence" value="ECO:0007669"/>
    <property type="project" value="UniProtKB-SubCell"/>
</dbReference>
<dbReference type="AlphaFoldDB" id="A0A5J4N9G2"/>
<dbReference type="InterPro" id="IPR036322">
    <property type="entry name" value="WD40_repeat_dom_sf"/>
</dbReference>
<dbReference type="Proteomes" id="UP000324629">
    <property type="component" value="Unassembled WGS sequence"/>
</dbReference>
<keyword evidence="16" id="KW-1185">Reference proteome</keyword>
<dbReference type="PANTHER" id="PTHR11024:SF2">
    <property type="entry name" value="PROTEIN SEC13 HOMOLOG"/>
    <property type="match status" value="1"/>
</dbReference>
<evidence type="ECO:0000256" key="4">
    <source>
        <dbReference type="ARBA" id="ARBA00019195"/>
    </source>
</evidence>
<evidence type="ECO:0000256" key="10">
    <source>
        <dbReference type="ARBA" id="ARBA00023010"/>
    </source>
</evidence>
<dbReference type="GO" id="GO:0030127">
    <property type="term" value="C:COPII vesicle coat"/>
    <property type="evidence" value="ECO:0007669"/>
    <property type="project" value="TreeGrafter"/>
</dbReference>
<evidence type="ECO:0000256" key="3">
    <source>
        <dbReference type="ARBA" id="ARBA00010102"/>
    </source>
</evidence>
<feature type="non-terminal residue" evidence="15">
    <location>
        <position position="1"/>
    </location>
</feature>
<dbReference type="GO" id="GO:0006606">
    <property type="term" value="P:protein import into nucleus"/>
    <property type="evidence" value="ECO:0007669"/>
    <property type="project" value="TreeGrafter"/>
</dbReference>
<feature type="compositionally biased region" description="Basic and acidic residues" evidence="14">
    <location>
        <begin position="30"/>
        <end position="49"/>
    </location>
</feature>
<keyword evidence="12" id="KW-0458">Lysosome</keyword>
<organism evidence="15 16">
    <name type="scientific">Paragonimus westermani</name>
    <dbReference type="NCBI Taxonomy" id="34504"/>
    <lineage>
        <taxon>Eukaryota</taxon>
        <taxon>Metazoa</taxon>
        <taxon>Spiralia</taxon>
        <taxon>Lophotrochozoa</taxon>
        <taxon>Platyhelminthes</taxon>
        <taxon>Trematoda</taxon>
        <taxon>Digenea</taxon>
        <taxon>Plagiorchiida</taxon>
        <taxon>Troglotremata</taxon>
        <taxon>Troglotrematidae</taxon>
        <taxon>Paragonimus</taxon>
    </lineage>
</organism>
<comment type="caution">
    <text evidence="15">The sequence shown here is derived from an EMBL/GenBank/DDBJ whole genome shotgun (WGS) entry which is preliminary data.</text>
</comment>
<evidence type="ECO:0000256" key="1">
    <source>
        <dbReference type="ARBA" id="ARBA00004371"/>
    </source>
</evidence>
<proteinExistence type="inferred from homology"/>
<dbReference type="InterPro" id="IPR037363">
    <property type="entry name" value="Sec13/Seh1_fam"/>
</dbReference>
<protein>
    <recommendedName>
        <fullName evidence="4">Protein SEC13 homolog</fullName>
    </recommendedName>
</protein>
<evidence type="ECO:0000256" key="14">
    <source>
        <dbReference type="SAM" id="MobiDB-lite"/>
    </source>
</evidence>
<comment type="similarity">
    <text evidence="3">Belongs to the WD repeat SEC13 family.</text>
</comment>
<keyword evidence="9" id="KW-0653">Protein transport</keyword>
<dbReference type="InterPro" id="IPR015943">
    <property type="entry name" value="WD40/YVTN_repeat-like_dom_sf"/>
</dbReference>
<dbReference type="GO" id="GO:0090114">
    <property type="term" value="P:COPII-coated vesicle budding"/>
    <property type="evidence" value="ECO:0007669"/>
    <property type="project" value="TreeGrafter"/>
</dbReference>
<dbReference type="GO" id="GO:0005198">
    <property type="term" value="F:structural molecule activity"/>
    <property type="evidence" value="ECO:0007669"/>
    <property type="project" value="InterPro"/>
</dbReference>
<evidence type="ECO:0000313" key="15">
    <source>
        <dbReference type="EMBL" id="KAA3671958.1"/>
    </source>
</evidence>
<evidence type="ECO:0000256" key="11">
    <source>
        <dbReference type="ARBA" id="ARBA00023132"/>
    </source>
</evidence>
<evidence type="ECO:0000256" key="2">
    <source>
        <dbReference type="ARBA" id="ARBA00004567"/>
    </source>
</evidence>
<keyword evidence="6" id="KW-0853">WD repeat</keyword>
<dbReference type="InterPro" id="IPR001680">
    <property type="entry name" value="WD40_rpt"/>
</dbReference>
<gene>
    <name evidence="15" type="ORF">DEA37_0004628</name>
</gene>
<keyword evidence="8" id="KW-0509">mRNA transport</keyword>
<accession>A0A5J4N9G2</accession>
<dbReference type="Gene3D" id="2.130.10.10">
    <property type="entry name" value="YVTN repeat-like/Quinoprotein amine dehydrogenase"/>
    <property type="match status" value="1"/>
</dbReference>
<evidence type="ECO:0000256" key="12">
    <source>
        <dbReference type="ARBA" id="ARBA00023228"/>
    </source>
</evidence>
<evidence type="ECO:0000256" key="6">
    <source>
        <dbReference type="ARBA" id="ARBA00022574"/>
    </source>
</evidence>
<dbReference type="Pfam" id="PF00400">
    <property type="entry name" value="WD40"/>
    <property type="match status" value="2"/>
</dbReference>
<sequence length="187" mass="20544">TAALCAHIVVDCQVGGASFRTLGRIPQRGEVRSKTCRDRIKDNVRDRMSHRSTGSDQRTRQGRRNTTDGQNVAWVGERISGPRDVAWAPSLNVSRRMIASCGQDGRVIVWVSASSTDPNAVHHGATLEPSEYTHRPGGTSWLPVVLYTYSDVVWHVSWSITGNILAVSGGDNKVSTLNHSHIHQRVP</sequence>
<evidence type="ECO:0000256" key="8">
    <source>
        <dbReference type="ARBA" id="ARBA00022816"/>
    </source>
</evidence>
<evidence type="ECO:0000256" key="5">
    <source>
        <dbReference type="ARBA" id="ARBA00022448"/>
    </source>
</evidence>